<evidence type="ECO:0000256" key="1">
    <source>
        <dbReference type="ARBA" id="ARBA00008675"/>
    </source>
</evidence>
<dbReference type="Pfam" id="PF00004">
    <property type="entry name" value="AAA"/>
    <property type="match status" value="1"/>
</dbReference>
<dbReference type="InterPro" id="IPR003593">
    <property type="entry name" value="AAA+_ATPase"/>
</dbReference>
<dbReference type="SMART" id="SM00382">
    <property type="entry name" value="AAA"/>
    <property type="match status" value="2"/>
</dbReference>
<evidence type="ECO:0000256" key="2">
    <source>
        <dbReference type="ARBA" id="ARBA00022737"/>
    </source>
</evidence>
<dbReference type="InterPro" id="IPR004176">
    <property type="entry name" value="Clp_R_N"/>
</dbReference>
<keyword evidence="5 6" id="KW-0143">Chaperone</keyword>
<name>A0A858PXZ0_9RICK</name>
<keyword evidence="3 6" id="KW-0547">Nucleotide-binding</keyword>
<evidence type="ECO:0000256" key="4">
    <source>
        <dbReference type="ARBA" id="ARBA00022840"/>
    </source>
</evidence>
<dbReference type="PROSITE" id="PS00871">
    <property type="entry name" value="CLPAB_2"/>
    <property type="match status" value="1"/>
</dbReference>
<accession>A0A858PXZ0</accession>
<evidence type="ECO:0000259" key="7">
    <source>
        <dbReference type="SMART" id="SM00382"/>
    </source>
</evidence>
<dbReference type="Pfam" id="PF17871">
    <property type="entry name" value="AAA_lid_9"/>
    <property type="match status" value="1"/>
</dbReference>
<dbReference type="Gene3D" id="1.10.1780.10">
    <property type="entry name" value="Clp, N-terminal domain"/>
    <property type="match status" value="1"/>
</dbReference>
<protein>
    <submittedName>
        <fullName evidence="9">ATP-dependent Clp protease ATP-binding subunit ClpA</fullName>
    </submittedName>
</protein>
<gene>
    <name evidence="9" type="primary">clpA</name>
    <name evidence="9" type="ORF">ANPL_01870</name>
</gene>
<dbReference type="InterPro" id="IPR041546">
    <property type="entry name" value="ClpA/ClpB_AAA_lid"/>
</dbReference>
<feature type="domain" description="AAA+ ATPase" evidence="7">
    <location>
        <begin position="218"/>
        <end position="362"/>
    </location>
</feature>
<dbReference type="GO" id="GO:0034605">
    <property type="term" value="P:cellular response to heat"/>
    <property type="evidence" value="ECO:0007669"/>
    <property type="project" value="TreeGrafter"/>
</dbReference>
<reference evidence="9 10" key="1">
    <citation type="journal article" date="2020" name="Pathogens">
        <title>First Whole Genome Sequence of Anaplasma platys, an Obligate Intracellular Rickettsial Pathogen of Dogs.</title>
        <authorList>
            <person name="Llanes A."/>
            <person name="Rajeev S."/>
        </authorList>
    </citation>
    <scope>NUCLEOTIDE SEQUENCE [LARGE SCALE GENOMIC DNA]</scope>
    <source>
        <strain evidence="9 10">S3</strain>
    </source>
</reference>
<dbReference type="Pfam" id="PF02861">
    <property type="entry name" value="Clp_N"/>
    <property type="match status" value="1"/>
</dbReference>
<dbReference type="CDD" id="cd00009">
    <property type="entry name" value="AAA"/>
    <property type="match status" value="1"/>
</dbReference>
<dbReference type="InterPro" id="IPR028299">
    <property type="entry name" value="ClpA/B_CS2"/>
</dbReference>
<dbReference type="GO" id="GO:0016887">
    <property type="term" value="F:ATP hydrolysis activity"/>
    <property type="evidence" value="ECO:0007669"/>
    <property type="project" value="InterPro"/>
</dbReference>
<dbReference type="Gene3D" id="1.10.8.60">
    <property type="match status" value="2"/>
</dbReference>
<dbReference type="InterPro" id="IPR019489">
    <property type="entry name" value="Clp_ATPase_C"/>
</dbReference>
<evidence type="ECO:0000313" key="9">
    <source>
        <dbReference type="EMBL" id="QJC27476.1"/>
    </source>
</evidence>
<feature type="domain" description="Clp ATPase C-terminal" evidence="8">
    <location>
        <begin position="668"/>
        <end position="757"/>
    </location>
</feature>
<keyword evidence="10" id="KW-1185">Reference proteome</keyword>
<proteinExistence type="inferred from homology"/>
<keyword evidence="9" id="KW-0645">Protease</keyword>
<dbReference type="Pfam" id="PF07724">
    <property type="entry name" value="AAA_2"/>
    <property type="match status" value="1"/>
</dbReference>
<dbReference type="PANTHER" id="PTHR11638">
    <property type="entry name" value="ATP-DEPENDENT CLP PROTEASE"/>
    <property type="match status" value="1"/>
</dbReference>
<keyword evidence="2" id="KW-0677">Repeat</keyword>
<keyword evidence="4 6" id="KW-0067">ATP-binding</keyword>
<sequence>MSKNLEASLHRAISIAFDFRHECATLEHLLLALTDDADVRRVLYVCRVSIDRLRLTVMNFLRYEMTIAMSQRVAEVKPSRAFEKVVHRAIVHAHASGRDEINGVNVLAEMFLEKDSHSFSFLNEHNVKYIDVVSCVAGNEHLYDDSCDQSDVSRDVDGGRRSAISFPNIAKDGVSKDGESLEAYCVNLNNLAKEGKIDYVIGRKYEQERTIEVLLRRRKNNPLYVGDSGVGKTAIVEGLVLRIVEGDIVSQLRSVEVFSLDMGSLLAGTRYRGDFEERIKSVIRAIENRKNAVLFIDEIHTIIGAGSTSGSPLDASNLLKPALARGTIRCIGATTHKEYNSNFEKDRALARRYQKINVGESTVEETIQILGGIKSYYEVYHDVRYTNQAITCAAELSDRYIAERMLPDKAVDVLDEAGVYSKLKESESGRRIVTGKDIEAIVSKITEIPCYDLFSSSDIQKVKNLEENLKKEIFGQDEAITHVVDAIRIAKAGIGSVQKPLACYLFAGPTGVGKTELVKQLAKNMGMKLVRFDMSEYMESHTVSRMIGSPPGYVGYEQGGLLTDTIARNPYSVLLLDEIEKAHSSLYNILLQIMDYGCITDTYGRKVSFRNVVIILTTNAGAVEQSSNAIGFDRDRSFQSDSVRKVIEKIFGPEFCNRLDAVVSFSYLNFEVIMQIVEKFINELREQLARKDVSIDIDQESLRFLAKMGQREDYGVRRIQGILTQKIKKHLAFEMLFGKLTRGGRVEIRYSPEKEDFAYEFFEKSSSSVMS</sequence>
<dbReference type="SMART" id="SM01086">
    <property type="entry name" value="ClpB_D2-small"/>
    <property type="match status" value="1"/>
</dbReference>
<dbReference type="PRINTS" id="PR00300">
    <property type="entry name" value="CLPPROTEASEA"/>
</dbReference>
<keyword evidence="9" id="KW-0378">Hydrolase</keyword>
<evidence type="ECO:0000259" key="8">
    <source>
        <dbReference type="SMART" id="SM01086"/>
    </source>
</evidence>
<feature type="domain" description="AAA+ ATPase" evidence="7">
    <location>
        <begin position="500"/>
        <end position="665"/>
    </location>
</feature>
<dbReference type="InterPro" id="IPR027417">
    <property type="entry name" value="P-loop_NTPase"/>
</dbReference>
<evidence type="ECO:0000256" key="5">
    <source>
        <dbReference type="ARBA" id="ARBA00023186"/>
    </source>
</evidence>
<dbReference type="Proteomes" id="UP000500930">
    <property type="component" value="Chromosome"/>
</dbReference>
<dbReference type="PROSITE" id="PS00870">
    <property type="entry name" value="CLPAB_1"/>
    <property type="match status" value="1"/>
</dbReference>
<dbReference type="GO" id="GO:0005737">
    <property type="term" value="C:cytoplasm"/>
    <property type="evidence" value="ECO:0007669"/>
    <property type="project" value="TreeGrafter"/>
</dbReference>
<organism evidence="9 10">
    <name type="scientific">Anaplasma platys</name>
    <dbReference type="NCBI Taxonomy" id="949"/>
    <lineage>
        <taxon>Bacteria</taxon>
        <taxon>Pseudomonadati</taxon>
        <taxon>Pseudomonadota</taxon>
        <taxon>Alphaproteobacteria</taxon>
        <taxon>Rickettsiales</taxon>
        <taxon>Anaplasmataceae</taxon>
        <taxon>Anaplasma</taxon>
    </lineage>
</organism>
<dbReference type="InterPro" id="IPR018368">
    <property type="entry name" value="ClpA/B_CS1"/>
</dbReference>
<dbReference type="Pfam" id="PF10431">
    <property type="entry name" value="ClpB_D2-small"/>
    <property type="match status" value="1"/>
</dbReference>
<dbReference type="GO" id="GO:0005524">
    <property type="term" value="F:ATP binding"/>
    <property type="evidence" value="ECO:0007669"/>
    <property type="project" value="UniProtKB-KW"/>
</dbReference>
<dbReference type="SUPFAM" id="SSF52540">
    <property type="entry name" value="P-loop containing nucleoside triphosphate hydrolases"/>
    <property type="match status" value="2"/>
</dbReference>
<dbReference type="InterPro" id="IPR050130">
    <property type="entry name" value="ClpA_ClpB"/>
</dbReference>
<dbReference type="AlphaFoldDB" id="A0A858PXZ0"/>
<evidence type="ECO:0000256" key="6">
    <source>
        <dbReference type="RuleBase" id="RU004432"/>
    </source>
</evidence>
<dbReference type="EMBL" id="CP046391">
    <property type="protein sequence ID" value="QJC27476.1"/>
    <property type="molecule type" value="Genomic_DNA"/>
</dbReference>
<evidence type="ECO:0000256" key="3">
    <source>
        <dbReference type="ARBA" id="ARBA00022741"/>
    </source>
</evidence>
<dbReference type="Gene3D" id="3.40.50.300">
    <property type="entry name" value="P-loop containing nucleotide triphosphate hydrolases"/>
    <property type="match status" value="2"/>
</dbReference>
<dbReference type="GO" id="GO:0008233">
    <property type="term" value="F:peptidase activity"/>
    <property type="evidence" value="ECO:0007669"/>
    <property type="project" value="UniProtKB-KW"/>
</dbReference>
<dbReference type="PANTHER" id="PTHR11638:SF111">
    <property type="entry name" value="ATP-DEPENDENT CLP PROTEASE ATP-BINDING SUBUNIT CLPA"/>
    <property type="match status" value="1"/>
</dbReference>
<dbReference type="GO" id="GO:0006508">
    <property type="term" value="P:proteolysis"/>
    <property type="evidence" value="ECO:0007669"/>
    <property type="project" value="UniProtKB-KW"/>
</dbReference>
<dbReference type="InterPro" id="IPR003959">
    <property type="entry name" value="ATPase_AAA_core"/>
</dbReference>
<comment type="similarity">
    <text evidence="1 6">Belongs to the ClpA/ClpB family.</text>
</comment>
<dbReference type="SUPFAM" id="SSF81923">
    <property type="entry name" value="Double Clp-N motif"/>
    <property type="match status" value="1"/>
</dbReference>
<dbReference type="InterPro" id="IPR001270">
    <property type="entry name" value="ClpA/B"/>
</dbReference>
<dbReference type="CDD" id="cd19499">
    <property type="entry name" value="RecA-like_ClpB_Hsp104-like"/>
    <property type="match status" value="1"/>
</dbReference>
<dbReference type="InterPro" id="IPR036628">
    <property type="entry name" value="Clp_N_dom_sf"/>
</dbReference>
<evidence type="ECO:0000313" key="10">
    <source>
        <dbReference type="Proteomes" id="UP000500930"/>
    </source>
</evidence>
<dbReference type="KEGG" id="aplt:ANPL_01870"/>